<accession>A0A024B0D2</accession>
<dbReference type="KEGG" id="vg:19526339"/>
<proteinExistence type="predicted"/>
<dbReference type="RefSeq" id="YP_009036939.1">
    <property type="nucleotide sequence ID" value="NC_024216.1"/>
</dbReference>
<dbReference type="GeneID" id="19526339"/>
<evidence type="ECO:0000313" key="1">
    <source>
        <dbReference type="EMBL" id="AHZ09473.1"/>
    </source>
</evidence>
<dbReference type="EMBL" id="KJ489397">
    <property type="protein sequence ID" value="AHZ09473.1"/>
    <property type="molecule type" value="Genomic_DNA"/>
</dbReference>
<sequence>MTRHVRYKQLNKVTIKQATINSVLLRTPSIKENIEVYKAMGIYDRGFFWMSPRKWHGSTPVDNVIFLFDFEGYSKMIYPKG</sequence>
<protein>
    <submittedName>
        <fullName evidence="1">Uncharacterized protein</fullName>
    </submittedName>
</protein>
<keyword evidence="2" id="KW-1185">Reference proteome</keyword>
<dbReference type="Proteomes" id="UP000026902">
    <property type="component" value="Segment"/>
</dbReference>
<name>A0A024B0D2_9CAUD</name>
<evidence type="ECO:0000313" key="2">
    <source>
        <dbReference type="Proteomes" id="UP000026902"/>
    </source>
</evidence>
<organism evidence="1 2">
    <name type="scientific">Bacillus phage CAM003</name>
    <dbReference type="NCBI Taxonomy" id="1486657"/>
    <lineage>
        <taxon>Viruses</taxon>
        <taxon>Duplodnaviria</taxon>
        <taxon>Heunggongvirae</taxon>
        <taxon>Uroviricota</taxon>
        <taxon>Caudoviricetes</taxon>
        <taxon>Herelleviridae</taxon>
        <taxon>Bastillevirinae</taxon>
        <taxon>Bastillevirus</taxon>
        <taxon>Bastillevirus CAM003</taxon>
    </lineage>
</organism>
<reference evidence="2" key="1">
    <citation type="submission" date="2014-09" db="EMBL/GenBank/DDBJ databases">
        <authorList>
            <person name="Sauder A.B."/>
            <person name="McKenzie Q.R."/>
            <person name="Temple L.M."/>
            <person name="Alexis B.K."/>
            <person name="Al-Atrache Z."/>
            <person name="Lewis L.O."/>
            <person name="Loesser-Casey K.E."/>
            <person name="Mitchell K.J."/>
        </authorList>
    </citation>
    <scope>NUCLEOTIDE SEQUENCE [LARGE SCALE GENOMIC DNA]</scope>
</reference>